<proteinExistence type="predicted"/>
<gene>
    <name evidence="1" type="ORF">MML48_6g00016721</name>
</gene>
<sequence>MLKSEEDNVQIVSSDCQKKLSLPKLPDQAAYFNQQINYYNLTVVEGIFKSTLTLNNVFSYLWAETDSPKDSSFSETIDTVRLFADGCGGQNKNPVMMSMSRYWLALEAPVHITTVEFVFPIVRHSFIPPNRIFGLIEKETIKISVKISKEEYENVIQQDSTIRKIGRDWRIFDWKAETKKFTEFLDNGTSNLIHRKDLFSQKLNLLELNGDKSSIHSLFKKHYGDDWRQDPQLEFYKIIDQRGSATEETQEESDHNLSVEDNDMKI</sequence>
<dbReference type="Proteomes" id="UP001056778">
    <property type="component" value="Chromosome 6"/>
</dbReference>
<evidence type="ECO:0000313" key="1">
    <source>
        <dbReference type="EMBL" id="KAI4459050.1"/>
    </source>
</evidence>
<keyword evidence="2" id="KW-1185">Reference proteome</keyword>
<accession>A0ACB9SWY1</accession>
<name>A0ACB9SWY1_HOLOL</name>
<evidence type="ECO:0000313" key="2">
    <source>
        <dbReference type="Proteomes" id="UP001056778"/>
    </source>
</evidence>
<reference evidence="1" key="1">
    <citation type="submission" date="2022-04" db="EMBL/GenBank/DDBJ databases">
        <title>Chromosome-scale genome assembly of Holotrichia oblita Faldermann.</title>
        <authorList>
            <person name="Rongchong L."/>
        </authorList>
    </citation>
    <scope>NUCLEOTIDE SEQUENCE</scope>
    <source>
        <strain evidence="1">81SQS9</strain>
    </source>
</reference>
<organism evidence="1 2">
    <name type="scientific">Holotrichia oblita</name>
    <name type="common">Chafer beetle</name>
    <dbReference type="NCBI Taxonomy" id="644536"/>
    <lineage>
        <taxon>Eukaryota</taxon>
        <taxon>Metazoa</taxon>
        <taxon>Ecdysozoa</taxon>
        <taxon>Arthropoda</taxon>
        <taxon>Hexapoda</taxon>
        <taxon>Insecta</taxon>
        <taxon>Pterygota</taxon>
        <taxon>Neoptera</taxon>
        <taxon>Endopterygota</taxon>
        <taxon>Coleoptera</taxon>
        <taxon>Polyphaga</taxon>
        <taxon>Scarabaeiformia</taxon>
        <taxon>Scarabaeidae</taxon>
        <taxon>Melolonthinae</taxon>
        <taxon>Holotrichia</taxon>
    </lineage>
</organism>
<comment type="caution">
    <text evidence="1">The sequence shown here is derived from an EMBL/GenBank/DDBJ whole genome shotgun (WGS) entry which is preliminary data.</text>
</comment>
<protein>
    <submittedName>
        <fullName evidence="1">Uncharacterized protein</fullName>
    </submittedName>
</protein>
<dbReference type="EMBL" id="CM043020">
    <property type="protein sequence ID" value="KAI4459050.1"/>
    <property type="molecule type" value="Genomic_DNA"/>
</dbReference>